<accession>A0A078L396</accession>
<dbReference type="GO" id="GO:0006508">
    <property type="term" value="P:proteolysis"/>
    <property type="evidence" value="ECO:0007669"/>
    <property type="project" value="InterPro"/>
</dbReference>
<dbReference type="InterPro" id="IPR045569">
    <property type="entry name" value="Metalloprtase-TldD/E_C"/>
</dbReference>
<dbReference type="SUPFAM" id="SSF111283">
    <property type="entry name" value="Putative modulator of DNA gyrase, PmbA/TldD"/>
    <property type="match status" value="1"/>
</dbReference>
<dbReference type="Pfam" id="PF19290">
    <property type="entry name" value="PmbA_TldD_2nd"/>
    <property type="match status" value="1"/>
</dbReference>
<dbReference type="InterPro" id="IPR002510">
    <property type="entry name" value="Metalloprtase-TldD/E_N"/>
</dbReference>
<feature type="domain" description="Metalloprotease TldD/E C-terminal" evidence="3">
    <location>
        <begin position="243"/>
        <end position="451"/>
    </location>
</feature>
<dbReference type="Proteomes" id="UP000044071">
    <property type="component" value="Unassembled WGS sequence"/>
</dbReference>
<dbReference type="STRING" id="1034943.BN59_02899"/>
<comment type="similarity">
    <text evidence="1">Belongs to the peptidase U62 family.</text>
</comment>
<reference evidence="5 6" key="1">
    <citation type="submission" date="2014-06" db="EMBL/GenBank/DDBJ databases">
        <authorList>
            <person name="Urmite Genomes Urmite Genomes"/>
        </authorList>
    </citation>
    <scope>NUCLEOTIDE SEQUENCE [LARGE SCALE GENOMIC DNA]</scope>
</reference>
<dbReference type="PANTHER" id="PTHR43421:SF1">
    <property type="entry name" value="METALLOPROTEASE PMBA"/>
    <property type="match status" value="1"/>
</dbReference>
<dbReference type="Pfam" id="PF19289">
    <property type="entry name" value="PmbA_TldD_3rd"/>
    <property type="match status" value="1"/>
</dbReference>
<evidence type="ECO:0000259" key="4">
    <source>
        <dbReference type="Pfam" id="PF19290"/>
    </source>
</evidence>
<sequence>MGTLGENNNRAVAKSTNKLSELMQDVLARAKAKGATDASVSVNHDSGYSVDVRMGEVETVAFSEDKGVALTVYIGNRKGSSSSTDTSPAALDALVTAACDIALVSAADPCFGLADKELINNDYPDLDLFHPWEITPAEAIEKALACEAQALAMDKRITNSDGVNFSTYAFCNGFANTNGAKGIIQSTRHGLSCSLIAKEGETMQRDYDYTTARRAIDLNSLENLAKSAVERATSRLGARKVQTQKVPVLFSTRVSSGLFASFINAISGGNLYRKNTFLLDSIDQQIFPQNIRVYEQPFLPRGLGSSPFDADGVPTRNNVFVEEGIVRQYVLGSYSARRLGVKTTANSGGVFNLTIDPTAGDLQDLLRKMDTGLLVTELMGQGVNGLTGDYSRGAAGFWVENGEIQYPVEEITIAGNLKDMFKAIAAVGNDHNPNIPTRCGSILLEEMMIAGH</sequence>
<feature type="domain" description="Metalloprotease TldD/E central" evidence="4">
    <location>
        <begin position="130"/>
        <end position="236"/>
    </location>
</feature>
<evidence type="ECO:0000259" key="3">
    <source>
        <dbReference type="Pfam" id="PF19289"/>
    </source>
</evidence>
<evidence type="ECO:0000313" key="6">
    <source>
        <dbReference type="Proteomes" id="UP000044071"/>
    </source>
</evidence>
<gene>
    <name evidence="5" type="ORF">BN59_02899</name>
</gene>
<dbReference type="AlphaFoldDB" id="A0A078L396"/>
<evidence type="ECO:0000256" key="1">
    <source>
        <dbReference type="ARBA" id="ARBA00005836"/>
    </source>
</evidence>
<dbReference type="InterPro" id="IPR047657">
    <property type="entry name" value="PmbA"/>
</dbReference>
<dbReference type="EMBL" id="CCSB01000003">
    <property type="protein sequence ID" value="CDZ78589.1"/>
    <property type="molecule type" value="Genomic_DNA"/>
</dbReference>
<protein>
    <submittedName>
        <fullName evidence="5">Peptidase PmbA</fullName>
    </submittedName>
</protein>
<dbReference type="eggNOG" id="COG0312">
    <property type="taxonomic scope" value="Bacteria"/>
</dbReference>
<dbReference type="InterPro" id="IPR035068">
    <property type="entry name" value="TldD/PmbA_N"/>
</dbReference>
<evidence type="ECO:0000313" key="5">
    <source>
        <dbReference type="EMBL" id="CDZ78589.1"/>
    </source>
</evidence>
<dbReference type="InterPro" id="IPR036059">
    <property type="entry name" value="TldD/PmbA_sf"/>
</dbReference>
<keyword evidence="6" id="KW-1185">Reference proteome</keyword>
<proteinExistence type="inferred from homology"/>
<evidence type="ECO:0000259" key="2">
    <source>
        <dbReference type="Pfam" id="PF01523"/>
    </source>
</evidence>
<dbReference type="GO" id="GO:0008237">
    <property type="term" value="F:metallopeptidase activity"/>
    <property type="evidence" value="ECO:0007669"/>
    <property type="project" value="InterPro"/>
</dbReference>
<organism evidence="5 6">
    <name type="scientific">Legionella massiliensis</name>
    <dbReference type="NCBI Taxonomy" id="1034943"/>
    <lineage>
        <taxon>Bacteria</taxon>
        <taxon>Pseudomonadati</taxon>
        <taxon>Pseudomonadota</taxon>
        <taxon>Gammaproteobacteria</taxon>
        <taxon>Legionellales</taxon>
        <taxon>Legionellaceae</taxon>
        <taxon>Legionella</taxon>
    </lineage>
</organism>
<name>A0A078L396_9GAMM</name>
<feature type="domain" description="Metalloprotease TldD/E N-terminal" evidence="2">
    <location>
        <begin position="38"/>
        <end position="102"/>
    </location>
</feature>
<dbReference type="PANTHER" id="PTHR43421">
    <property type="entry name" value="METALLOPROTEASE PMBA"/>
    <property type="match status" value="1"/>
</dbReference>
<dbReference type="GO" id="GO:0005829">
    <property type="term" value="C:cytosol"/>
    <property type="evidence" value="ECO:0007669"/>
    <property type="project" value="TreeGrafter"/>
</dbReference>
<dbReference type="InterPro" id="IPR045570">
    <property type="entry name" value="Metalloprtase-TldD/E_cen_dom"/>
</dbReference>
<dbReference type="Pfam" id="PF01523">
    <property type="entry name" value="PmbA_TldD_1st"/>
    <property type="match status" value="1"/>
</dbReference>
<dbReference type="Gene3D" id="3.30.2290.10">
    <property type="entry name" value="PmbA/TldD superfamily"/>
    <property type="match status" value="1"/>
</dbReference>
<dbReference type="NCBIfam" id="NF008268">
    <property type="entry name" value="PRK11040.1"/>
    <property type="match status" value="1"/>
</dbReference>